<dbReference type="KEGG" id="cfk:CFRA_07415"/>
<dbReference type="Pfam" id="PF01757">
    <property type="entry name" value="Acyl_transf_3"/>
    <property type="match status" value="1"/>
</dbReference>
<feature type="compositionally biased region" description="Low complexity" evidence="8">
    <location>
        <begin position="393"/>
        <end position="405"/>
    </location>
</feature>
<evidence type="ECO:0000256" key="2">
    <source>
        <dbReference type="ARBA" id="ARBA00022475"/>
    </source>
</evidence>
<feature type="transmembrane region" description="Helical" evidence="9">
    <location>
        <begin position="31"/>
        <end position="52"/>
    </location>
</feature>
<keyword evidence="12" id="KW-1185">Reference proteome</keyword>
<dbReference type="SUPFAM" id="SSF52266">
    <property type="entry name" value="SGNH hydrolase"/>
    <property type="match status" value="1"/>
</dbReference>
<evidence type="ECO:0000256" key="4">
    <source>
        <dbReference type="ARBA" id="ARBA00022692"/>
    </source>
</evidence>
<proteinExistence type="predicted"/>
<evidence type="ECO:0000259" key="10">
    <source>
        <dbReference type="Pfam" id="PF01757"/>
    </source>
</evidence>
<dbReference type="GO" id="GO:0005886">
    <property type="term" value="C:plasma membrane"/>
    <property type="evidence" value="ECO:0007669"/>
    <property type="project" value="UniProtKB-SubCell"/>
</dbReference>
<keyword evidence="3" id="KW-0808">Transferase</keyword>
<comment type="subcellular location">
    <subcellularLocation>
        <location evidence="1">Cell membrane</location>
        <topology evidence="1">Multi-pass membrane protein</topology>
    </subcellularLocation>
</comment>
<gene>
    <name evidence="11" type="ORF">CFRA_07415</name>
</gene>
<dbReference type="GO" id="GO:0009103">
    <property type="term" value="P:lipopolysaccharide biosynthetic process"/>
    <property type="evidence" value="ECO:0007669"/>
    <property type="project" value="TreeGrafter"/>
</dbReference>
<evidence type="ECO:0000256" key="9">
    <source>
        <dbReference type="SAM" id="Phobius"/>
    </source>
</evidence>
<evidence type="ECO:0000256" key="3">
    <source>
        <dbReference type="ARBA" id="ARBA00022679"/>
    </source>
</evidence>
<name>A0A1L7CTD6_9CORY</name>
<dbReference type="Gene3D" id="3.40.50.1110">
    <property type="entry name" value="SGNH hydrolase"/>
    <property type="match status" value="1"/>
</dbReference>
<evidence type="ECO:0000313" key="11">
    <source>
        <dbReference type="EMBL" id="APT89114.1"/>
    </source>
</evidence>
<evidence type="ECO:0000256" key="8">
    <source>
        <dbReference type="SAM" id="MobiDB-lite"/>
    </source>
</evidence>
<protein>
    <recommendedName>
        <fullName evidence="10">Acyltransferase 3 domain-containing protein</fullName>
    </recommendedName>
</protein>
<dbReference type="InterPro" id="IPR050879">
    <property type="entry name" value="Acyltransferase_3"/>
</dbReference>
<feature type="transmembrane region" description="Helical" evidence="9">
    <location>
        <begin position="230"/>
        <end position="248"/>
    </location>
</feature>
<feature type="transmembrane region" description="Helical" evidence="9">
    <location>
        <begin position="289"/>
        <end position="310"/>
    </location>
</feature>
<dbReference type="InterPro" id="IPR002656">
    <property type="entry name" value="Acyl_transf_3_dom"/>
</dbReference>
<keyword evidence="2" id="KW-1003">Cell membrane</keyword>
<accession>A0A1L7CTD6</accession>
<feature type="domain" description="Acyltransferase 3" evidence="10">
    <location>
        <begin position="6"/>
        <end position="336"/>
    </location>
</feature>
<keyword evidence="6 9" id="KW-0472">Membrane</keyword>
<feature type="region of interest" description="Disordered" evidence="8">
    <location>
        <begin position="393"/>
        <end position="435"/>
    </location>
</feature>
<feature type="transmembrane region" description="Helical" evidence="9">
    <location>
        <begin position="322"/>
        <end position="343"/>
    </location>
</feature>
<evidence type="ECO:0000256" key="7">
    <source>
        <dbReference type="ARBA" id="ARBA00023315"/>
    </source>
</evidence>
<dbReference type="Proteomes" id="UP000185434">
    <property type="component" value="Chromosome"/>
</dbReference>
<dbReference type="STRING" id="1437875.CFRA_07415"/>
<evidence type="ECO:0000256" key="6">
    <source>
        <dbReference type="ARBA" id="ARBA00023136"/>
    </source>
</evidence>
<dbReference type="PANTHER" id="PTHR23028">
    <property type="entry name" value="ACETYLTRANSFERASE"/>
    <property type="match status" value="1"/>
</dbReference>
<evidence type="ECO:0000313" key="12">
    <source>
        <dbReference type="Proteomes" id="UP000185434"/>
    </source>
</evidence>
<dbReference type="CDD" id="cd01840">
    <property type="entry name" value="SGNH_hydrolase_yrhL_like"/>
    <property type="match status" value="1"/>
</dbReference>
<keyword evidence="4 9" id="KW-0812">Transmembrane</keyword>
<dbReference type="AlphaFoldDB" id="A0A1L7CTD6"/>
<sequence length="605" mass="64868">MIPRLPALDGLRGVAVVAVVLYHFFGDALPGGYLGVDVFFVLSGFLITSLLVRERTGTGRINLKRFWLKRARRILPAAVFVATVTAVVAGFVGGDRTVGLDRQYLSSLFFFNNWAQIIASKSYFASGGAEIFAHYWSLSVEEQFYLVWPLVILAVVALAGARRLRAAAIGCVVAALASAAWMATLFDPAEDPSRVYYGTDTHAFGLLFGAAAALWLCSQERGGLIWRRRAGNWPLAAAAVVIVGMVALPDSSPVAYRGGIVAVSAATALLIVGLAGRQPLLTTVLANPVLRRLGAVSFSLYLWHWPVVVITDELLPDWATRTGVGIIALPISYLLAEITFTYVEEPLRRRGYRAVFGPRVRSTAIAALVAVVAVTTALVKAPDQTGLEADLQAAAQRQAENAQPARPVPADDGDAATADAGSKVAPDKRRMPAGDRMTAVGDSVMLASMDALQTEFPGIYVDGAVSRHWMDAPGILDDLDAQGALGDVVVLGFGTNGPSDGAGDEQLLDRVLDRLGEDRTVVLVLPYGDRWYMPDAESEVREEADRRPNVFVADWCHAAKADQSKLREDLVHPTPEGASAYAHAVRTALEHWRAGDRTVPGVCGV</sequence>
<feature type="transmembrane region" description="Helical" evidence="9">
    <location>
        <begin position="73"/>
        <end position="92"/>
    </location>
</feature>
<keyword evidence="5 9" id="KW-1133">Transmembrane helix</keyword>
<evidence type="ECO:0000256" key="1">
    <source>
        <dbReference type="ARBA" id="ARBA00004651"/>
    </source>
</evidence>
<dbReference type="InterPro" id="IPR036514">
    <property type="entry name" value="SGNH_hydro_sf"/>
</dbReference>
<organism evidence="11 12">
    <name type="scientific">Corynebacterium frankenforstense DSM 45800</name>
    <dbReference type="NCBI Taxonomy" id="1437875"/>
    <lineage>
        <taxon>Bacteria</taxon>
        <taxon>Bacillati</taxon>
        <taxon>Actinomycetota</taxon>
        <taxon>Actinomycetes</taxon>
        <taxon>Mycobacteriales</taxon>
        <taxon>Corynebacteriaceae</taxon>
        <taxon>Corynebacterium</taxon>
    </lineage>
</organism>
<feature type="transmembrane region" description="Helical" evidence="9">
    <location>
        <begin position="201"/>
        <end position="218"/>
    </location>
</feature>
<feature type="transmembrane region" description="Helical" evidence="9">
    <location>
        <begin position="144"/>
        <end position="161"/>
    </location>
</feature>
<evidence type="ECO:0000256" key="5">
    <source>
        <dbReference type="ARBA" id="ARBA00022989"/>
    </source>
</evidence>
<dbReference type="PANTHER" id="PTHR23028:SF53">
    <property type="entry name" value="ACYL_TRANSF_3 DOMAIN-CONTAINING PROTEIN"/>
    <property type="match status" value="1"/>
</dbReference>
<dbReference type="GO" id="GO:0016747">
    <property type="term" value="F:acyltransferase activity, transferring groups other than amino-acyl groups"/>
    <property type="evidence" value="ECO:0007669"/>
    <property type="project" value="InterPro"/>
</dbReference>
<feature type="transmembrane region" description="Helical" evidence="9">
    <location>
        <begin position="364"/>
        <end position="381"/>
    </location>
</feature>
<dbReference type="EMBL" id="CP009247">
    <property type="protein sequence ID" value="APT89114.1"/>
    <property type="molecule type" value="Genomic_DNA"/>
</dbReference>
<reference evidence="11 12" key="1">
    <citation type="submission" date="2014-08" db="EMBL/GenBank/DDBJ databases">
        <title>Complete genome sequence of Corynebacterium frankenforstense ST18(T) (=DSM 45800(T)), isolated from raw cow milk.</title>
        <authorList>
            <person name="Ruckert C."/>
            <person name="Albersmeier A."/>
            <person name="Winkler A."/>
            <person name="Lipski A."/>
            <person name="Kalinowski J."/>
        </authorList>
    </citation>
    <scope>NUCLEOTIDE SEQUENCE [LARGE SCALE GENOMIC DNA]</scope>
    <source>
        <strain evidence="11 12">ST18</strain>
    </source>
</reference>
<feature type="transmembrane region" description="Helical" evidence="9">
    <location>
        <begin position="254"/>
        <end position="277"/>
    </location>
</feature>
<feature type="transmembrane region" description="Helical" evidence="9">
    <location>
        <begin position="168"/>
        <end position="186"/>
    </location>
</feature>
<keyword evidence="7" id="KW-0012">Acyltransferase</keyword>